<dbReference type="EMBL" id="VLPL01000007">
    <property type="protein sequence ID" value="TSJ41579.1"/>
    <property type="molecule type" value="Genomic_DNA"/>
</dbReference>
<reference evidence="2 3" key="1">
    <citation type="submission" date="2019-07" db="EMBL/GenBank/DDBJ databases">
        <authorList>
            <person name="Huq M.A."/>
        </authorList>
    </citation>
    <scope>NUCLEOTIDE SEQUENCE [LARGE SCALE GENOMIC DNA]</scope>
    <source>
        <strain evidence="2 3">MAH-3</strain>
    </source>
</reference>
<dbReference type="AlphaFoldDB" id="A0A556MPC6"/>
<comment type="caution">
    <text evidence="2">The sequence shown here is derived from an EMBL/GenBank/DDBJ whole genome shotgun (WGS) entry which is preliminary data.</text>
</comment>
<dbReference type="OrthoDB" id="1467051at2"/>
<gene>
    <name evidence="2" type="ORF">FO442_14040</name>
</gene>
<feature type="chain" id="PRO_5021900326" evidence="1">
    <location>
        <begin position="20"/>
        <end position="193"/>
    </location>
</feature>
<feature type="signal peptide" evidence="1">
    <location>
        <begin position="1"/>
        <end position="19"/>
    </location>
</feature>
<accession>A0A556MPC6</accession>
<keyword evidence="3" id="KW-1185">Reference proteome</keyword>
<evidence type="ECO:0000256" key="1">
    <source>
        <dbReference type="SAM" id="SignalP"/>
    </source>
</evidence>
<sequence>MKKFSIFLLLLTVSMLAVRCGDSEEGKELTDEELYEFQGFSMKPYDIPVMIMLPDETANIGASTQPEIIHVEDDFKWELMVGPNFHMIIDDWGSDREMVSSEKKRLAGLNFYKIKYLVDEPDFILYERELKVDGKKGASKSVGVEHKTYHVYGQKVIDGITYVFRSRDDGFEKIIIDLMAKSIKSVKPLKGNS</sequence>
<protein>
    <submittedName>
        <fullName evidence="2">Uncharacterized protein</fullName>
    </submittedName>
</protein>
<proteinExistence type="predicted"/>
<keyword evidence="1" id="KW-0732">Signal</keyword>
<dbReference type="RefSeq" id="WP_144333839.1">
    <property type="nucleotide sequence ID" value="NZ_VLPL01000007.1"/>
</dbReference>
<evidence type="ECO:0000313" key="2">
    <source>
        <dbReference type="EMBL" id="TSJ41579.1"/>
    </source>
</evidence>
<dbReference type="Proteomes" id="UP000316008">
    <property type="component" value="Unassembled WGS sequence"/>
</dbReference>
<evidence type="ECO:0000313" key="3">
    <source>
        <dbReference type="Proteomes" id="UP000316008"/>
    </source>
</evidence>
<name>A0A556MPC6_9FLAO</name>
<organism evidence="2 3">
    <name type="scientific">Fluviicola chungangensis</name>
    <dbReference type="NCBI Taxonomy" id="2597671"/>
    <lineage>
        <taxon>Bacteria</taxon>
        <taxon>Pseudomonadati</taxon>
        <taxon>Bacteroidota</taxon>
        <taxon>Flavobacteriia</taxon>
        <taxon>Flavobacteriales</taxon>
        <taxon>Crocinitomicaceae</taxon>
        <taxon>Fluviicola</taxon>
    </lineage>
</organism>